<dbReference type="eggNOG" id="COG2963">
    <property type="taxonomic scope" value="Bacteria"/>
</dbReference>
<organism evidence="1 2">
    <name type="scientific">Erwinia tasmaniensis (strain DSM 17950 / CFBP 7177 / CIP 109463 / NCPPB 4357 / Et1/99)</name>
    <dbReference type="NCBI Taxonomy" id="465817"/>
    <lineage>
        <taxon>Bacteria</taxon>
        <taxon>Pseudomonadati</taxon>
        <taxon>Pseudomonadota</taxon>
        <taxon>Gammaproteobacteria</taxon>
        <taxon>Enterobacterales</taxon>
        <taxon>Erwiniaceae</taxon>
        <taxon>Erwinia</taxon>
    </lineage>
</organism>
<reference evidence="1 2" key="1">
    <citation type="journal article" date="2008" name="Environ. Microbiol.">
        <title>The genome of Erwinia tasmaniensis strain Et1/99, a non-pathogenic bacterium in the genus Erwinia.</title>
        <authorList>
            <person name="Kube M."/>
            <person name="Migdoll A.M."/>
            <person name="Mueller I."/>
            <person name="Kuhl H."/>
            <person name="Beck A."/>
            <person name="Reinhardt R."/>
            <person name="Geider K."/>
        </authorList>
    </citation>
    <scope>NUCLEOTIDE SEQUENCE [LARGE SCALE GENOMIC DNA]</scope>
    <source>
        <strain evidence="2">DSM 17950 / CFBP 7177 / CIP 109463 / NCPPB 4357 / Et1/99</strain>
    </source>
</reference>
<dbReference type="AlphaFoldDB" id="B2VDI2"/>
<name>B2VDI2_ERWT9</name>
<protein>
    <submittedName>
        <fullName evidence="1">Uncharacterized protein</fullName>
    </submittedName>
</protein>
<evidence type="ECO:0000313" key="1">
    <source>
        <dbReference type="EMBL" id="CAO97118.1"/>
    </source>
</evidence>
<dbReference type="KEGG" id="eta:ETA_20720"/>
<gene>
    <name evidence="1" type="ordered locus">ETA_20720</name>
</gene>
<dbReference type="Proteomes" id="UP000001726">
    <property type="component" value="Chromosome"/>
</dbReference>
<accession>B2VDI2</accession>
<keyword evidence="2" id="KW-1185">Reference proteome</keyword>
<dbReference type="EMBL" id="CU468135">
    <property type="protein sequence ID" value="CAO97118.1"/>
    <property type="molecule type" value="Genomic_DNA"/>
</dbReference>
<sequence length="317" mass="36099">MMFNTNILQPLHREDISDRMSQESSAAVQHGSFLNQISRVLAGPVFLWADNEYMKTSQGGTLFMNNLEAVQPAQATASSPSHYSQPEVCRRRKYNTEFVNKVKQELFTHTVGEVAKRYRLPYPTVYKWSIALGGVRAKIKRSNGKEKIKQGNAREKIKRGNGREIAQQSRFHTLMRLKKHCVNRVNDLCSQQQNLRERSQKVIISKVAKEEGICIGTLKSWVVNASNYSFHSRSVFLLPMSTADKNHSVKKSYPRQSAGGNSDAHQLKARRNVDLVKFRANKSSTTPTTVRTDSTDAQKIEKGFVKCFQHLARWLNK</sequence>
<dbReference type="STRING" id="465817.ETA_20720"/>
<dbReference type="HOGENOM" id="CLU_932975_0_0_6"/>
<proteinExistence type="predicted"/>
<evidence type="ECO:0000313" key="2">
    <source>
        <dbReference type="Proteomes" id="UP000001726"/>
    </source>
</evidence>